<dbReference type="RefSeq" id="WP_110257328.1">
    <property type="nucleotide sequence ID" value="NZ_QJKB01000010.1"/>
</dbReference>
<sequence>MENKAKKAPIRADWWTKTISGLVLGFTLALAISGLFAWVGPGGIAAPQKVQFVMWLITPVWMLILSLIYLVRTGVRALTGLLIANALAYALLFLVKT</sequence>
<dbReference type="EMBL" id="QJKB01000010">
    <property type="protein sequence ID" value="PXX39659.1"/>
    <property type="molecule type" value="Genomic_DNA"/>
</dbReference>
<keyword evidence="1" id="KW-0472">Membrane</keyword>
<keyword evidence="3" id="KW-1185">Reference proteome</keyword>
<evidence type="ECO:0000313" key="3">
    <source>
        <dbReference type="Proteomes" id="UP000247792"/>
    </source>
</evidence>
<dbReference type="OrthoDB" id="8911335at2"/>
<feature type="transmembrane region" description="Helical" evidence="1">
    <location>
        <begin position="78"/>
        <end position="95"/>
    </location>
</feature>
<evidence type="ECO:0000313" key="2">
    <source>
        <dbReference type="EMBL" id="PXX39659.1"/>
    </source>
</evidence>
<keyword evidence="1" id="KW-0812">Transmembrane</keyword>
<evidence type="ECO:0000256" key="1">
    <source>
        <dbReference type="SAM" id="Phobius"/>
    </source>
</evidence>
<proteinExistence type="predicted"/>
<feature type="transmembrane region" description="Helical" evidence="1">
    <location>
        <begin position="52"/>
        <end position="71"/>
    </location>
</feature>
<gene>
    <name evidence="2" type="ORF">DFR42_11023</name>
</gene>
<comment type="caution">
    <text evidence="2">The sequence shown here is derived from an EMBL/GenBank/DDBJ whole genome shotgun (WGS) entry which is preliminary data.</text>
</comment>
<dbReference type="Proteomes" id="UP000247792">
    <property type="component" value="Unassembled WGS sequence"/>
</dbReference>
<dbReference type="AlphaFoldDB" id="A0A318IW32"/>
<name>A0A318IW32_9BURK</name>
<keyword evidence="1" id="KW-1133">Transmembrane helix</keyword>
<feature type="transmembrane region" description="Helical" evidence="1">
    <location>
        <begin position="21"/>
        <end position="40"/>
    </location>
</feature>
<protein>
    <submittedName>
        <fullName evidence="2">Uncharacterized protein</fullName>
    </submittedName>
</protein>
<organism evidence="2 3">
    <name type="scientific">Undibacterium pigrum</name>
    <dbReference type="NCBI Taxonomy" id="401470"/>
    <lineage>
        <taxon>Bacteria</taxon>
        <taxon>Pseudomonadati</taxon>
        <taxon>Pseudomonadota</taxon>
        <taxon>Betaproteobacteria</taxon>
        <taxon>Burkholderiales</taxon>
        <taxon>Oxalobacteraceae</taxon>
        <taxon>Undibacterium</taxon>
    </lineage>
</organism>
<reference evidence="2 3" key="1">
    <citation type="submission" date="2018-05" db="EMBL/GenBank/DDBJ databases">
        <title>Genomic Encyclopedia of Type Strains, Phase IV (KMG-IV): sequencing the most valuable type-strain genomes for metagenomic binning, comparative biology and taxonomic classification.</title>
        <authorList>
            <person name="Goeker M."/>
        </authorList>
    </citation>
    <scope>NUCLEOTIDE SEQUENCE [LARGE SCALE GENOMIC DNA]</scope>
    <source>
        <strain evidence="2 3">DSM 19792</strain>
    </source>
</reference>
<accession>A0A318IW32</accession>